<dbReference type="EMBL" id="JANPWB010000016">
    <property type="protein sequence ID" value="KAJ1081782.1"/>
    <property type="molecule type" value="Genomic_DNA"/>
</dbReference>
<evidence type="ECO:0000256" key="1">
    <source>
        <dbReference type="SAM" id="MobiDB-lite"/>
    </source>
</evidence>
<comment type="caution">
    <text evidence="2">The sequence shown here is derived from an EMBL/GenBank/DDBJ whole genome shotgun (WGS) entry which is preliminary data.</text>
</comment>
<proteinExistence type="predicted"/>
<dbReference type="Proteomes" id="UP001066276">
    <property type="component" value="Chromosome 12"/>
</dbReference>
<accession>A0AAV7KU77</accession>
<evidence type="ECO:0000313" key="2">
    <source>
        <dbReference type="EMBL" id="KAJ1081782.1"/>
    </source>
</evidence>
<organism evidence="2 3">
    <name type="scientific">Pleurodeles waltl</name>
    <name type="common">Iberian ribbed newt</name>
    <dbReference type="NCBI Taxonomy" id="8319"/>
    <lineage>
        <taxon>Eukaryota</taxon>
        <taxon>Metazoa</taxon>
        <taxon>Chordata</taxon>
        <taxon>Craniata</taxon>
        <taxon>Vertebrata</taxon>
        <taxon>Euteleostomi</taxon>
        <taxon>Amphibia</taxon>
        <taxon>Batrachia</taxon>
        <taxon>Caudata</taxon>
        <taxon>Salamandroidea</taxon>
        <taxon>Salamandridae</taxon>
        <taxon>Pleurodelinae</taxon>
        <taxon>Pleurodeles</taxon>
    </lineage>
</organism>
<feature type="region of interest" description="Disordered" evidence="1">
    <location>
        <begin position="50"/>
        <end position="83"/>
    </location>
</feature>
<sequence>MGAPHGNTYFCGKPGRSKQLHASPVPRWARGQTPLQRCWGCPTPAFGLLRETLDDGAPGRGGPPPGHRKSLGPDGVGDAPHRHLASCGRHSIAVPRGGAALNLSPCHRNADTPVPSVTRLLRYLHCCEE</sequence>
<keyword evidence="3" id="KW-1185">Reference proteome</keyword>
<feature type="region of interest" description="Disordered" evidence="1">
    <location>
        <begin position="1"/>
        <end position="27"/>
    </location>
</feature>
<name>A0AAV7KU77_PLEWA</name>
<evidence type="ECO:0000313" key="3">
    <source>
        <dbReference type="Proteomes" id="UP001066276"/>
    </source>
</evidence>
<dbReference type="AlphaFoldDB" id="A0AAV7KU77"/>
<reference evidence="2" key="1">
    <citation type="journal article" date="2022" name="bioRxiv">
        <title>Sequencing and chromosome-scale assembly of the giantPleurodeles waltlgenome.</title>
        <authorList>
            <person name="Brown T."/>
            <person name="Elewa A."/>
            <person name="Iarovenko S."/>
            <person name="Subramanian E."/>
            <person name="Araus A.J."/>
            <person name="Petzold A."/>
            <person name="Susuki M."/>
            <person name="Suzuki K.-i.T."/>
            <person name="Hayashi T."/>
            <person name="Toyoda A."/>
            <person name="Oliveira C."/>
            <person name="Osipova E."/>
            <person name="Leigh N.D."/>
            <person name="Simon A."/>
            <person name="Yun M.H."/>
        </authorList>
    </citation>
    <scope>NUCLEOTIDE SEQUENCE</scope>
    <source>
        <strain evidence="2">20211129_DDA</strain>
        <tissue evidence="2">Liver</tissue>
    </source>
</reference>
<protein>
    <submittedName>
        <fullName evidence="2">Uncharacterized protein</fullName>
    </submittedName>
</protein>
<gene>
    <name evidence="2" type="ORF">NDU88_001957</name>
</gene>